<dbReference type="GO" id="GO:0004413">
    <property type="term" value="F:homoserine kinase activity"/>
    <property type="evidence" value="ECO:0007669"/>
    <property type="project" value="TreeGrafter"/>
</dbReference>
<dbReference type="Pfam" id="PF01636">
    <property type="entry name" value="APH"/>
    <property type="match status" value="2"/>
</dbReference>
<dbReference type="HOGENOM" id="CLU_053300_1_0_5"/>
<evidence type="ECO:0000313" key="4">
    <source>
        <dbReference type="Proteomes" id="UP000027180"/>
    </source>
</evidence>
<feature type="domain" description="Aminoglycoside phosphotransferase" evidence="2">
    <location>
        <begin position="138"/>
        <end position="213"/>
    </location>
</feature>
<dbReference type="KEGG" id="rei:IE4771_CH03837"/>
<organism evidence="3 4">
    <name type="scientific">Rhizobium etli bv. mimosae str. IE4771</name>
    <dbReference type="NCBI Taxonomy" id="1432050"/>
    <lineage>
        <taxon>Bacteria</taxon>
        <taxon>Pseudomonadati</taxon>
        <taxon>Pseudomonadota</taxon>
        <taxon>Alphaproteobacteria</taxon>
        <taxon>Hyphomicrobiales</taxon>
        <taxon>Rhizobiaceae</taxon>
        <taxon>Rhizobium/Agrobacterium group</taxon>
        <taxon>Rhizobium</taxon>
    </lineage>
</organism>
<dbReference type="InterPro" id="IPR050249">
    <property type="entry name" value="Pseudomonas-type_ThrB"/>
</dbReference>
<evidence type="ECO:0000259" key="2">
    <source>
        <dbReference type="Pfam" id="PF01636"/>
    </source>
</evidence>
<dbReference type="PANTHER" id="PTHR21064">
    <property type="entry name" value="AMINOGLYCOSIDE PHOSPHOTRANSFERASE DOMAIN-CONTAINING PROTEIN-RELATED"/>
    <property type="match status" value="1"/>
</dbReference>
<dbReference type="InterPro" id="IPR011009">
    <property type="entry name" value="Kinase-like_dom_sf"/>
</dbReference>
<gene>
    <name evidence="3" type="ORF">IE4771_CH03837</name>
</gene>
<dbReference type="AlphaFoldDB" id="A0A060I124"/>
<dbReference type="Gene3D" id="3.30.200.20">
    <property type="entry name" value="Phosphorylase Kinase, domain 1"/>
    <property type="match status" value="1"/>
</dbReference>
<dbReference type="Gene3D" id="3.90.1200.10">
    <property type="match status" value="1"/>
</dbReference>
<evidence type="ECO:0000256" key="1">
    <source>
        <dbReference type="ARBA" id="ARBA00038240"/>
    </source>
</evidence>
<feature type="domain" description="Aminoglycoside phosphotransferase" evidence="2">
    <location>
        <begin position="30"/>
        <end position="132"/>
    </location>
</feature>
<dbReference type="PANTHER" id="PTHR21064:SF6">
    <property type="entry name" value="AMINOGLYCOSIDE PHOSPHOTRANSFERASE DOMAIN-CONTAINING PROTEIN"/>
    <property type="match status" value="1"/>
</dbReference>
<protein>
    <submittedName>
        <fullName evidence="3">Protein kinase-like domain-containing protein</fullName>
    </submittedName>
</protein>
<evidence type="ECO:0000313" key="3">
    <source>
        <dbReference type="EMBL" id="AIC28903.1"/>
    </source>
</evidence>
<accession>A0A060I124</accession>
<proteinExistence type="inferred from homology"/>
<keyword evidence="3" id="KW-0808">Transferase</keyword>
<dbReference type="SUPFAM" id="SSF56112">
    <property type="entry name" value="Protein kinase-like (PK-like)"/>
    <property type="match status" value="1"/>
</dbReference>
<dbReference type="OrthoDB" id="8279361at2"/>
<name>A0A060I124_RHIET</name>
<dbReference type="GO" id="GO:0009088">
    <property type="term" value="P:threonine biosynthetic process"/>
    <property type="evidence" value="ECO:0007669"/>
    <property type="project" value="TreeGrafter"/>
</dbReference>
<dbReference type="EMBL" id="CP006986">
    <property type="protein sequence ID" value="AIC28903.1"/>
    <property type="molecule type" value="Genomic_DNA"/>
</dbReference>
<comment type="similarity">
    <text evidence="1">Belongs to the pseudomonas-type ThrB family.</text>
</comment>
<keyword evidence="3" id="KW-0418">Kinase</keyword>
<reference evidence="3 4" key="1">
    <citation type="submission" date="2013-12" db="EMBL/GenBank/DDBJ databases">
        <title>Complete genome sequence of Rhizobium etli bv. mimosae IE4771.</title>
        <authorList>
            <person name="Bustos P."/>
            <person name="Santamaria R.I."/>
            <person name="Lozano L."/>
            <person name="Ormeno-Orrillo E."/>
            <person name="Rogel M.A."/>
            <person name="Romero D."/>
            <person name="Cevallos M.A."/>
            <person name="Martinez-Romero E."/>
            <person name="Gonzalez V."/>
        </authorList>
    </citation>
    <scope>NUCLEOTIDE SEQUENCE [LARGE SCALE GENOMIC DNA]</scope>
    <source>
        <strain evidence="3 4">IE4771</strain>
    </source>
</reference>
<dbReference type="Proteomes" id="UP000027180">
    <property type="component" value="Chromosome"/>
</dbReference>
<sequence length="264" mass="28346">MAVFTDLSEADCGRIATAYRLGSLTSVIGIADGDAETTYLFRSGRGEFIVTLFESGAEPFDVERAFQTMETLSGAGIPCPATLRTDVGAATITVAGKLVAVVGFVPGSRLSEATPGKCHALGTCVARIHQTLGRSRNRVPLGLPTGPVHGALNRDNVFFLDEMVSGVINFRFRHNDVLIAELAEVILHWAVTADGTLERTLVRALLAGYEDIRSLNEAEWRAVPAFVMAAAATVFARDGRLTDLEAATQRVFLSAKHCIEEIRP</sequence>
<dbReference type="InterPro" id="IPR002575">
    <property type="entry name" value="Aminoglycoside_PTrfase"/>
</dbReference>